<evidence type="ECO:0000313" key="2">
    <source>
        <dbReference type="EMBL" id="KAF9935789.1"/>
    </source>
</evidence>
<feature type="compositionally biased region" description="Polar residues" evidence="1">
    <location>
        <begin position="94"/>
        <end position="104"/>
    </location>
</feature>
<proteinExistence type="predicted"/>
<dbReference type="Proteomes" id="UP000749646">
    <property type="component" value="Unassembled WGS sequence"/>
</dbReference>
<organism evidence="2 3">
    <name type="scientific">Modicella reniformis</name>
    <dbReference type="NCBI Taxonomy" id="1440133"/>
    <lineage>
        <taxon>Eukaryota</taxon>
        <taxon>Fungi</taxon>
        <taxon>Fungi incertae sedis</taxon>
        <taxon>Mucoromycota</taxon>
        <taxon>Mortierellomycotina</taxon>
        <taxon>Mortierellomycetes</taxon>
        <taxon>Mortierellales</taxon>
        <taxon>Mortierellaceae</taxon>
        <taxon>Modicella</taxon>
    </lineage>
</organism>
<comment type="caution">
    <text evidence="2">The sequence shown here is derived from an EMBL/GenBank/DDBJ whole genome shotgun (WGS) entry which is preliminary data.</text>
</comment>
<feature type="non-terminal residue" evidence="2">
    <location>
        <position position="998"/>
    </location>
</feature>
<dbReference type="EMBL" id="JAAAHW010009836">
    <property type="protein sequence ID" value="KAF9935789.1"/>
    <property type="molecule type" value="Genomic_DNA"/>
</dbReference>
<protein>
    <submittedName>
        <fullName evidence="2">Uncharacterized protein</fullName>
    </submittedName>
</protein>
<evidence type="ECO:0000313" key="3">
    <source>
        <dbReference type="Proteomes" id="UP000749646"/>
    </source>
</evidence>
<evidence type="ECO:0000256" key="1">
    <source>
        <dbReference type="SAM" id="MobiDB-lite"/>
    </source>
</evidence>
<feature type="compositionally biased region" description="Basic and acidic residues" evidence="1">
    <location>
        <begin position="83"/>
        <end position="93"/>
    </location>
</feature>
<dbReference type="SUPFAM" id="SSF52047">
    <property type="entry name" value="RNI-like"/>
    <property type="match status" value="1"/>
</dbReference>
<gene>
    <name evidence="2" type="ORF">BGZ65_003007</name>
</gene>
<feature type="region of interest" description="Disordered" evidence="1">
    <location>
        <begin position="81"/>
        <end position="107"/>
    </location>
</feature>
<keyword evidence="3" id="KW-1185">Reference proteome</keyword>
<sequence>MDSKTGKCIILWSDIQSGFKDVSSIRKGETLVPFMKDEEFKQILPLRIPYHPEVVLDVIVEGDDQPDSTRQDIDTTRVTPMNKESRANKDDFNIHQTTESNNPTGIAETPTEAEIKVNRRSVVRYSDGMPEEAQSALHSFDQLYHSYFQAVVTGQEIHATNIIQSMGQHFDQLQIEMAKNKALQEQMTPPAIHLAKHGGYDLDKPTEFFERYGSYILTLMYMVKLGITAAGMVVPPLASLKILDGLDNAQDHVKYLRRNIAPLVDDTIKALQDFKSFDRTSIELATGNTEFADLEGLEGADLRQLEFYLKIKDQGRVLGNLYRVVTPKGHVKWVCLDHYRANYREPVIQQLRDVVEVNHGRFLEETGRIEIKIASNILAKQFYDSMVQARGIQELDIILEWDATMDDLRALAKAVTKASIIRLTMDGTSFKSPALDVINRSRRFDPILQLAFNTRVQSLQLKGFEDFFSRISKSSLVSASQLREFLMESRVHMDDKALMSFNSFLGHSATLSKLELKLHPQYLVSKTATDILSKLQKLESLTIDCGKRSITASVSQSKVLEVDMTIERLQDLSLDDFDFIKKDHLTRLTVKYTTPYENRLATVLSHYPRLHHLRIGCKSVHILAIINRAISTREKILQSIGSSCLRTVELMEEELIPFDLLADCDDKTHVHSILSFAEDSNSFDMRTWIRLLNFTNVTHADSLKDFVQHYGWSIVFFSEGYTSNNTFAAILDEIPFSMTMMTRPSQLQSLRFDAEKFTSSGFDRLDGIIKRSKNFQELGLHLPLNEEHFEMAERLLSRYRTMVNVLRLYDDHERWLPLIASLFPIRTSFPKLISFDLWTWRHSFLPSSAFPWVVTMVSAPPPPPSSSSSSSSSLPQILALPLSLSQDLSLSVDDNNNNTDTQNESETGELWAALKKISLHEIRLEPEEWSTLIEAIDFLELEHLNLESSNISQEEFKLLIDRIPNNIPKVSLKTLNIRSTGCVEKTDSYSLLVELRRK</sequence>
<dbReference type="AlphaFoldDB" id="A0A9P6LST4"/>
<dbReference type="Gene3D" id="3.80.10.10">
    <property type="entry name" value="Ribonuclease Inhibitor"/>
    <property type="match status" value="2"/>
</dbReference>
<name>A0A9P6LST4_9FUNG</name>
<reference evidence="2" key="1">
    <citation type="journal article" date="2020" name="Fungal Divers.">
        <title>Resolving the Mortierellaceae phylogeny through synthesis of multi-gene phylogenetics and phylogenomics.</title>
        <authorList>
            <person name="Vandepol N."/>
            <person name="Liber J."/>
            <person name="Desiro A."/>
            <person name="Na H."/>
            <person name="Kennedy M."/>
            <person name="Barry K."/>
            <person name="Grigoriev I.V."/>
            <person name="Miller A.N."/>
            <person name="O'Donnell K."/>
            <person name="Stajich J.E."/>
            <person name="Bonito G."/>
        </authorList>
    </citation>
    <scope>NUCLEOTIDE SEQUENCE</scope>
    <source>
        <strain evidence="2">MES-2147</strain>
    </source>
</reference>
<dbReference type="InterPro" id="IPR032675">
    <property type="entry name" value="LRR_dom_sf"/>
</dbReference>
<accession>A0A9P6LST4</accession>